<evidence type="ECO:0000313" key="2">
    <source>
        <dbReference type="EMBL" id="MBB6091630.1"/>
    </source>
</evidence>
<dbReference type="Proteomes" id="UP000588068">
    <property type="component" value="Unassembled WGS sequence"/>
</dbReference>
<dbReference type="Pfam" id="PF10082">
    <property type="entry name" value="BBP2_2"/>
    <property type="match status" value="1"/>
</dbReference>
<evidence type="ECO:0000313" key="3">
    <source>
        <dbReference type="Proteomes" id="UP000588068"/>
    </source>
</evidence>
<protein>
    <recommendedName>
        <fullName evidence="4">Beta-barrel porin 2</fullName>
    </recommendedName>
</protein>
<keyword evidence="3" id="KW-1185">Reference proteome</keyword>
<accession>A0A841HH23</accession>
<dbReference type="AlphaFoldDB" id="A0A841HH23"/>
<keyword evidence="1" id="KW-0732">Signal</keyword>
<feature type="signal peptide" evidence="1">
    <location>
        <begin position="1"/>
        <end position="27"/>
    </location>
</feature>
<name>A0A841HH23_9GAMM</name>
<comment type="caution">
    <text evidence="2">The sequence shown here is derived from an EMBL/GenBank/DDBJ whole genome shotgun (WGS) entry which is preliminary data.</text>
</comment>
<gene>
    <name evidence="2" type="ORF">HNQ60_000476</name>
</gene>
<evidence type="ECO:0008006" key="4">
    <source>
        <dbReference type="Google" id="ProtNLM"/>
    </source>
</evidence>
<feature type="chain" id="PRO_5032690299" description="Beta-barrel porin 2" evidence="1">
    <location>
        <begin position="28"/>
        <end position="448"/>
    </location>
</feature>
<sequence>MSCEVRNRRLRVAIALTAALASAGAVAQTAPAAATSPAKADDGGFSFAVTGGASYSDNVARTPTDEQEGTIGRAGVELGYEQRTRRLDADIDLNTGYEHYFDDEFDSDVVGGVDATLNVGLVPERFLWFFQENFGQITSDPFAASTPDNRENVNYFTTGPDLILNFGSATSFRASARYSDLKYEVTETDGEQYGATLSLIRRLSGTASLSLNAEGEQFEFDNKLLNTDYDRYQGFLRYELQGSRTTLSVDGGYTTLDMDGETSDGLLGRVSLSRRLSPASTLSFGLGQQFSDSGDIFREGQNTRGVSLDSENVIGTSDPFESRSASLGYDFNRNRTTFGVSVSYGKESYETQTDLDRDVTTYGAYFSRQLSRVMDLRIFASLEQEEFEATNFEDDELRAGAYLNWALGRTLSLRLQYDRFDRESTDAGTEYTENQASLFLIWSPLDRS</sequence>
<dbReference type="RefSeq" id="WP_184329419.1">
    <property type="nucleotide sequence ID" value="NZ_JACHHZ010000001.1"/>
</dbReference>
<organism evidence="2 3">
    <name type="scientific">Povalibacter uvarum</name>
    <dbReference type="NCBI Taxonomy" id="732238"/>
    <lineage>
        <taxon>Bacteria</taxon>
        <taxon>Pseudomonadati</taxon>
        <taxon>Pseudomonadota</taxon>
        <taxon>Gammaproteobacteria</taxon>
        <taxon>Steroidobacterales</taxon>
        <taxon>Steroidobacteraceae</taxon>
        <taxon>Povalibacter</taxon>
    </lineage>
</organism>
<dbReference type="InterPro" id="IPR018759">
    <property type="entry name" value="BBP2_2"/>
</dbReference>
<dbReference type="SUPFAM" id="SSF56935">
    <property type="entry name" value="Porins"/>
    <property type="match status" value="1"/>
</dbReference>
<evidence type="ECO:0000256" key="1">
    <source>
        <dbReference type="SAM" id="SignalP"/>
    </source>
</evidence>
<dbReference type="EMBL" id="JACHHZ010000001">
    <property type="protein sequence ID" value="MBB6091630.1"/>
    <property type="molecule type" value="Genomic_DNA"/>
</dbReference>
<proteinExistence type="predicted"/>
<reference evidence="2 3" key="1">
    <citation type="submission" date="2020-08" db="EMBL/GenBank/DDBJ databases">
        <title>Genomic Encyclopedia of Type Strains, Phase IV (KMG-IV): sequencing the most valuable type-strain genomes for metagenomic binning, comparative biology and taxonomic classification.</title>
        <authorList>
            <person name="Goeker M."/>
        </authorList>
    </citation>
    <scope>NUCLEOTIDE SEQUENCE [LARGE SCALE GENOMIC DNA]</scope>
    <source>
        <strain evidence="2 3">DSM 26723</strain>
    </source>
</reference>